<name>A0A1C0U333_9GAMM</name>
<dbReference type="RefSeq" id="WP_052760828.1">
    <property type="nucleotide sequence ID" value="NZ_CAWMQZ010000087.1"/>
</dbReference>
<dbReference type="InterPro" id="IPR035232">
    <property type="entry name" value="DUF5347"/>
</dbReference>
<dbReference type="AlphaFoldDB" id="A0A1C0U333"/>
<dbReference type="Pfam" id="PF17282">
    <property type="entry name" value="DUF5347"/>
    <property type="match status" value="1"/>
</dbReference>
<organism evidence="1 2">
    <name type="scientific">Photorhabdus australis subsp. thailandensis</name>
    <dbReference type="NCBI Taxonomy" id="2805096"/>
    <lineage>
        <taxon>Bacteria</taxon>
        <taxon>Pseudomonadati</taxon>
        <taxon>Pseudomonadota</taxon>
        <taxon>Gammaproteobacteria</taxon>
        <taxon>Enterobacterales</taxon>
        <taxon>Morganellaceae</taxon>
        <taxon>Photorhabdus</taxon>
    </lineage>
</organism>
<sequence length="117" mass="13612">MNTEYQFESSEQRAFSISFETRVNGLNKVAQVRAQYFKSDNKELSVFINEMRDKRSENYVDNKRVLAAIFYIARIPTNRHELALNELTREEMISLIRAINIIKATSVLLPNNLSLPN</sequence>
<proteinExistence type="predicted"/>
<comment type="caution">
    <text evidence="1">The sequence shown here is derived from an EMBL/GenBank/DDBJ whole genome shotgun (WGS) entry which is preliminary data.</text>
</comment>
<dbReference type="EMBL" id="LOMY01000087">
    <property type="protein sequence ID" value="OCQ52342.1"/>
    <property type="molecule type" value="Genomic_DNA"/>
</dbReference>
<evidence type="ECO:0008006" key="3">
    <source>
        <dbReference type="Google" id="ProtNLM"/>
    </source>
</evidence>
<dbReference type="STRING" id="286156.Ppb6_02416"/>
<evidence type="ECO:0000313" key="2">
    <source>
        <dbReference type="Proteomes" id="UP000093476"/>
    </source>
</evidence>
<gene>
    <name evidence="1" type="ORF">Ppb6_02416</name>
</gene>
<keyword evidence="2" id="KW-1185">Reference proteome</keyword>
<evidence type="ECO:0000313" key="1">
    <source>
        <dbReference type="EMBL" id="OCQ52342.1"/>
    </source>
</evidence>
<dbReference type="Proteomes" id="UP000093476">
    <property type="component" value="Unassembled WGS sequence"/>
</dbReference>
<accession>A0A1C0U333</accession>
<reference evidence="1 2" key="1">
    <citation type="submission" date="2015-12" db="EMBL/GenBank/DDBJ databases">
        <title>Genome comparisons provide insights into the role of secondary metabolites in the pathogenic phase of the Photorhabdus life cycle.</title>
        <authorList>
            <person name="Tobias N.J."/>
            <person name="Mishra B."/>
            <person name="Gupta D.K."/>
            <person name="Thines M."/>
            <person name="Stinear T.P."/>
            <person name="Bode H.B."/>
        </authorList>
    </citation>
    <scope>NUCLEOTIDE SEQUENCE [LARGE SCALE GENOMIC DNA]</scope>
    <source>
        <strain evidence="1 2">PB68.1</strain>
    </source>
</reference>
<protein>
    <recommendedName>
        <fullName evidence="3">Phage-related protein</fullName>
    </recommendedName>
</protein>